<evidence type="ECO:0000256" key="2">
    <source>
        <dbReference type="SAM" id="Phobius"/>
    </source>
</evidence>
<comment type="caution">
    <text evidence="3">The sequence shown here is derived from an EMBL/GenBank/DDBJ whole genome shotgun (WGS) entry which is preliminary data.</text>
</comment>
<dbReference type="GO" id="GO:0009986">
    <property type="term" value="C:cell surface"/>
    <property type="evidence" value="ECO:0007669"/>
    <property type="project" value="TreeGrafter"/>
</dbReference>
<dbReference type="GO" id="GO:0005034">
    <property type="term" value="F:osmosensor activity"/>
    <property type="evidence" value="ECO:0007669"/>
    <property type="project" value="InterPro"/>
</dbReference>
<dbReference type="GO" id="GO:0006972">
    <property type="term" value="P:hyperosmotic response"/>
    <property type="evidence" value="ECO:0007669"/>
    <property type="project" value="TreeGrafter"/>
</dbReference>
<dbReference type="Proteomes" id="UP000745764">
    <property type="component" value="Unassembled WGS sequence"/>
</dbReference>
<evidence type="ECO:0000256" key="1">
    <source>
        <dbReference type="SAM" id="MobiDB-lite"/>
    </source>
</evidence>
<dbReference type="EMBL" id="CAINUL010000016">
    <property type="protein sequence ID" value="CAD0113970.1"/>
    <property type="molecule type" value="Genomic_DNA"/>
</dbReference>
<dbReference type="InterPro" id="IPR039295">
    <property type="entry name" value="MSB2"/>
</dbReference>
<keyword evidence="4" id="KW-1185">Reference proteome</keyword>
<evidence type="ECO:0000313" key="3">
    <source>
        <dbReference type="EMBL" id="CAD0113970.1"/>
    </source>
</evidence>
<evidence type="ECO:0008006" key="5">
    <source>
        <dbReference type="Google" id="ProtNLM"/>
    </source>
</evidence>
<feature type="compositionally biased region" description="Polar residues" evidence="1">
    <location>
        <begin position="294"/>
        <end position="315"/>
    </location>
</feature>
<proteinExistence type="predicted"/>
<gene>
    <name evidence="3" type="ORF">AWRI4620_LOCUS8225</name>
</gene>
<feature type="region of interest" description="Disordered" evidence="1">
    <location>
        <begin position="1"/>
        <end position="125"/>
    </location>
</feature>
<keyword evidence="2" id="KW-0472">Membrane</keyword>
<dbReference type="GO" id="GO:0001402">
    <property type="term" value="P:signal transduction involved in filamentous growth"/>
    <property type="evidence" value="ECO:0007669"/>
    <property type="project" value="TreeGrafter"/>
</dbReference>
<keyword evidence="2" id="KW-1133">Transmembrane helix</keyword>
<dbReference type="GO" id="GO:0031505">
    <property type="term" value="P:fungal-type cell wall organization"/>
    <property type="evidence" value="ECO:0007669"/>
    <property type="project" value="TreeGrafter"/>
</dbReference>
<feature type="compositionally biased region" description="Low complexity" evidence="1">
    <location>
        <begin position="402"/>
        <end position="416"/>
    </location>
</feature>
<organism evidence="3 4">
    <name type="scientific">Aureobasidium uvarum</name>
    <dbReference type="NCBI Taxonomy" id="2773716"/>
    <lineage>
        <taxon>Eukaryota</taxon>
        <taxon>Fungi</taxon>
        <taxon>Dikarya</taxon>
        <taxon>Ascomycota</taxon>
        <taxon>Pezizomycotina</taxon>
        <taxon>Dothideomycetes</taxon>
        <taxon>Dothideomycetidae</taxon>
        <taxon>Dothideales</taxon>
        <taxon>Saccotheciaceae</taxon>
        <taxon>Aureobasidium</taxon>
    </lineage>
</organism>
<feature type="compositionally biased region" description="Low complexity" evidence="1">
    <location>
        <begin position="83"/>
        <end position="109"/>
    </location>
</feature>
<dbReference type="OrthoDB" id="3366093at2759"/>
<dbReference type="PANTHER" id="PTHR35778">
    <property type="entry name" value="SIGNALING MUCIN HKR1-RELATED"/>
    <property type="match status" value="1"/>
</dbReference>
<evidence type="ECO:0000313" key="4">
    <source>
        <dbReference type="Proteomes" id="UP000745764"/>
    </source>
</evidence>
<dbReference type="AlphaFoldDB" id="A0A9N8PWQ5"/>
<dbReference type="GO" id="GO:0005576">
    <property type="term" value="C:extracellular region"/>
    <property type="evidence" value="ECO:0007669"/>
    <property type="project" value="TreeGrafter"/>
</dbReference>
<sequence length="436" mass="43933">MTTSAAIGISTSIPLSSGTTLDLSSAATSDISSASSDASITTTSEATAASATAESSASSSLSSASSTDDTTIVPIGFASSTEASSPPLTSVVSTTPASPAPTQASTSVAYEPSTSTAPTSIVPIGTNTYTSMPIDTSILYQPSETATSSATAKASGIPSSMPRVIQPPGGMPSAPDNTTLVQVGFSYGLNYPFVVSTGGSANQIFEFLPAGLAYGLNIDAAKVKMYALQPYDTTESLHYITTLALVYVPSEAINQLQLDLHTSVATLYNNPDASTKTLMGMINPAIPMIPGANGMSNSQGNAKNPSGSGTTSDSNGAPLGGDSSSSSPVNGTSVGIGVGAVAGAAVYAAAMVYVARRYKKKRASHARSNSVPYTDERGEMSQRNSAANYFMSGGRGRVTPTSGRGSRQSGSSANGRSVREQGISAPVLAGNSLGWN</sequence>
<feature type="compositionally biased region" description="Polar residues" evidence="1">
    <location>
        <begin position="112"/>
        <end position="125"/>
    </location>
</feature>
<feature type="region of interest" description="Disordered" evidence="1">
    <location>
        <begin position="293"/>
        <end position="329"/>
    </location>
</feature>
<protein>
    <recommendedName>
        <fullName evidence="5">Signaling mucin MSB2</fullName>
    </recommendedName>
</protein>
<accession>A0A9N8PWQ5</accession>
<keyword evidence="2" id="KW-0812">Transmembrane</keyword>
<dbReference type="GO" id="GO:0030010">
    <property type="term" value="P:establishment of cell polarity"/>
    <property type="evidence" value="ECO:0007669"/>
    <property type="project" value="TreeGrafter"/>
</dbReference>
<dbReference type="GO" id="GO:0005886">
    <property type="term" value="C:plasma membrane"/>
    <property type="evidence" value="ECO:0007669"/>
    <property type="project" value="InterPro"/>
</dbReference>
<reference evidence="3" key="1">
    <citation type="submission" date="2020-06" db="EMBL/GenBank/DDBJ databases">
        <authorList>
            <person name="Onetto C."/>
        </authorList>
    </citation>
    <scope>NUCLEOTIDE SEQUENCE</scope>
</reference>
<feature type="transmembrane region" description="Helical" evidence="2">
    <location>
        <begin position="334"/>
        <end position="355"/>
    </location>
</feature>
<feature type="compositionally biased region" description="Polar residues" evidence="1">
    <location>
        <begin position="1"/>
        <end position="21"/>
    </location>
</feature>
<feature type="region of interest" description="Disordered" evidence="1">
    <location>
        <begin position="359"/>
        <end position="423"/>
    </location>
</feature>
<name>A0A9N8PWQ5_9PEZI</name>
<dbReference type="GO" id="GO:0030427">
    <property type="term" value="C:site of polarized growth"/>
    <property type="evidence" value="ECO:0007669"/>
    <property type="project" value="TreeGrafter"/>
</dbReference>
<feature type="compositionally biased region" description="Low complexity" evidence="1">
    <location>
        <begin position="22"/>
        <end position="71"/>
    </location>
</feature>
<dbReference type="GO" id="GO:0007232">
    <property type="term" value="P:osmosensory signaling pathway via Sho1 osmosensor"/>
    <property type="evidence" value="ECO:0007669"/>
    <property type="project" value="InterPro"/>
</dbReference>
<dbReference type="PANTHER" id="PTHR35778:SF1">
    <property type="entry name" value="SIGNALING MUCIN HKR1-RELATED"/>
    <property type="match status" value="1"/>
</dbReference>